<dbReference type="PANTHER" id="PTHR10039:SF15">
    <property type="entry name" value="NACHT DOMAIN-CONTAINING PROTEIN"/>
    <property type="match status" value="1"/>
</dbReference>
<dbReference type="SUPFAM" id="SSF52540">
    <property type="entry name" value="P-loop containing nucleoside triphosphate hydrolases"/>
    <property type="match status" value="1"/>
</dbReference>
<dbReference type="Pfam" id="PF22939">
    <property type="entry name" value="WHD_GPIID"/>
    <property type="match status" value="1"/>
</dbReference>
<protein>
    <recommendedName>
        <fullName evidence="6">NACHT domain-containing protein</fullName>
    </recommendedName>
</protein>
<keyword evidence="5" id="KW-1185">Reference proteome</keyword>
<dbReference type="Gene3D" id="3.40.50.300">
    <property type="entry name" value="P-loop containing nucleotide triphosphate hydrolases"/>
    <property type="match status" value="1"/>
</dbReference>
<evidence type="ECO:0000313" key="4">
    <source>
        <dbReference type="EMBL" id="KAJ7336849.1"/>
    </source>
</evidence>
<name>A0AAD6ZT10_9AGAR</name>
<dbReference type="InterPro" id="IPR054471">
    <property type="entry name" value="GPIID_WHD"/>
</dbReference>
<evidence type="ECO:0000313" key="5">
    <source>
        <dbReference type="Proteomes" id="UP001218218"/>
    </source>
</evidence>
<organism evidence="4 5">
    <name type="scientific">Mycena albidolilacea</name>
    <dbReference type="NCBI Taxonomy" id="1033008"/>
    <lineage>
        <taxon>Eukaryota</taxon>
        <taxon>Fungi</taxon>
        <taxon>Dikarya</taxon>
        <taxon>Basidiomycota</taxon>
        <taxon>Agaricomycotina</taxon>
        <taxon>Agaricomycetes</taxon>
        <taxon>Agaricomycetidae</taxon>
        <taxon>Agaricales</taxon>
        <taxon>Marasmiineae</taxon>
        <taxon>Mycenaceae</taxon>
        <taxon>Mycena</taxon>
    </lineage>
</organism>
<feature type="non-terminal residue" evidence="4">
    <location>
        <position position="677"/>
    </location>
</feature>
<sequence>MAETLGLVTSILQLVDTALTAREYIEDFRHAPQEQQKLLSEMDNLQPLLTELRNRIEDNPTSRIIEQIQSPLSDFQSTMKQFTEKLRPGAGLRSTFSKRLKWAMWSKTEAKEYLEKFEQFKSLLNSWLLLNLWDIGQQNHREQSGQQNALLRSVDNVASVVNLHQKTVTDIETEHQRQLKSAERTQIIEWLSPINFFLRHADISQAREPGTGEWLLADPRFQHWKSSSGSTIWCHGIPGAGKTVLASMVIDHLSANANIQNIGVAYVYLNHKESEGHTPAKVLSGLWRQLVLDKDISSVAKKIYQQHHEKKTSPSIKEVFDVLGSAVTGFSQVYIVVDAVDEYPEAQRRILCEYLGRMGSTVNLMTTSRPHITPESFLPNLSTLEICASKEDIERYVDAQIQISSRLSKHVQIRPDLQEQIHLGITCAVDGMFLLAKLHMDSLSSKSTIKGVRQALKALPKTLYDSYENAMDRIKEQNEECRQIAHSTLTWVANAKRPLTPIELQTALAVEPGAKSLDDENILDIEFIISVCAGLVIVDEESSVVRLVHYTTQQYLDSIQSQQFPDAQFEIAHILLTYLTFDQFCDWAEFQMCPLFKYSQYCLAHAIGPPEQALRHLIMEFLPRSAEWIDCRSLFKWDCSPWDFDYWPSQCSPLWIAAAANLVETTKFLLGVLPVQQ</sequence>
<dbReference type="InterPro" id="IPR056884">
    <property type="entry name" value="NPHP3-like_N"/>
</dbReference>
<feature type="domain" description="Nephrocystin 3-like N-terminal" evidence="3">
    <location>
        <begin position="210"/>
        <end position="369"/>
    </location>
</feature>
<accession>A0AAD6ZT10</accession>
<proteinExistence type="predicted"/>
<dbReference type="PANTHER" id="PTHR10039">
    <property type="entry name" value="AMELOGENIN"/>
    <property type="match status" value="1"/>
</dbReference>
<feature type="domain" description="GPI inositol-deacylase winged helix" evidence="2">
    <location>
        <begin position="478"/>
        <end position="558"/>
    </location>
</feature>
<dbReference type="AlphaFoldDB" id="A0AAD6ZT10"/>
<evidence type="ECO:0000259" key="3">
    <source>
        <dbReference type="Pfam" id="PF24883"/>
    </source>
</evidence>
<comment type="caution">
    <text evidence="4">The sequence shown here is derived from an EMBL/GenBank/DDBJ whole genome shotgun (WGS) entry which is preliminary data.</text>
</comment>
<keyword evidence="1" id="KW-0677">Repeat</keyword>
<evidence type="ECO:0008006" key="6">
    <source>
        <dbReference type="Google" id="ProtNLM"/>
    </source>
</evidence>
<reference evidence="4" key="1">
    <citation type="submission" date="2023-03" db="EMBL/GenBank/DDBJ databases">
        <title>Massive genome expansion in bonnet fungi (Mycena s.s.) driven by repeated elements and novel gene families across ecological guilds.</title>
        <authorList>
            <consortium name="Lawrence Berkeley National Laboratory"/>
            <person name="Harder C.B."/>
            <person name="Miyauchi S."/>
            <person name="Viragh M."/>
            <person name="Kuo A."/>
            <person name="Thoen E."/>
            <person name="Andreopoulos B."/>
            <person name="Lu D."/>
            <person name="Skrede I."/>
            <person name="Drula E."/>
            <person name="Henrissat B."/>
            <person name="Morin E."/>
            <person name="Kohler A."/>
            <person name="Barry K."/>
            <person name="LaButti K."/>
            <person name="Morin E."/>
            <person name="Salamov A."/>
            <person name="Lipzen A."/>
            <person name="Mereny Z."/>
            <person name="Hegedus B."/>
            <person name="Baldrian P."/>
            <person name="Stursova M."/>
            <person name="Weitz H."/>
            <person name="Taylor A."/>
            <person name="Grigoriev I.V."/>
            <person name="Nagy L.G."/>
            <person name="Martin F."/>
            <person name="Kauserud H."/>
        </authorList>
    </citation>
    <scope>NUCLEOTIDE SEQUENCE</scope>
    <source>
        <strain evidence="4">CBHHK002</strain>
    </source>
</reference>
<dbReference type="Pfam" id="PF24883">
    <property type="entry name" value="NPHP3_N"/>
    <property type="match status" value="1"/>
</dbReference>
<dbReference type="Proteomes" id="UP001218218">
    <property type="component" value="Unassembled WGS sequence"/>
</dbReference>
<gene>
    <name evidence="4" type="ORF">DFH08DRAFT_749112</name>
</gene>
<dbReference type="InterPro" id="IPR027417">
    <property type="entry name" value="P-loop_NTPase"/>
</dbReference>
<evidence type="ECO:0000259" key="2">
    <source>
        <dbReference type="Pfam" id="PF22939"/>
    </source>
</evidence>
<dbReference type="EMBL" id="JARIHO010000030">
    <property type="protein sequence ID" value="KAJ7336849.1"/>
    <property type="molecule type" value="Genomic_DNA"/>
</dbReference>
<evidence type="ECO:0000256" key="1">
    <source>
        <dbReference type="ARBA" id="ARBA00022737"/>
    </source>
</evidence>